<dbReference type="InterPro" id="IPR003719">
    <property type="entry name" value="Phenazine_PhzF-like"/>
</dbReference>
<evidence type="ECO:0000313" key="2">
    <source>
        <dbReference type="Proteomes" id="UP001363151"/>
    </source>
</evidence>
<dbReference type="EMBL" id="JBBJCI010000038">
    <property type="protein sequence ID" value="KAK7250062.1"/>
    <property type="molecule type" value="Genomic_DNA"/>
</dbReference>
<dbReference type="PIRSF" id="PIRSF016184">
    <property type="entry name" value="PhzC_PhzF"/>
    <property type="match status" value="1"/>
</dbReference>
<name>A0ABR1G9R5_AURAN</name>
<dbReference type="Gene3D" id="3.10.310.10">
    <property type="entry name" value="Diaminopimelate Epimerase, Chain A, domain 1"/>
    <property type="match status" value="2"/>
</dbReference>
<organism evidence="1 2">
    <name type="scientific">Aureococcus anophagefferens</name>
    <name type="common">Harmful bloom alga</name>
    <dbReference type="NCBI Taxonomy" id="44056"/>
    <lineage>
        <taxon>Eukaryota</taxon>
        <taxon>Sar</taxon>
        <taxon>Stramenopiles</taxon>
        <taxon>Ochrophyta</taxon>
        <taxon>Pelagophyceae</taxon>
        <taxon>Pelagomonadales</taxon>
        <taxon>Pelagomonadaceae</taxon>
        <taxon>Aureococcus</taxon>
    </lineage>
</organism>
<dbReference type="SUPFAM" id="SSF54506">
    <property type="entry name" value="Diaminopimelate epimerase-like"/>
    <property type="match status" value="1"/>
</dbReference>
<gene>
    <name evidence="1" type="ORF">SO694_00006146</name>
</gene>
<keyword evidence="2" id="KW-1185">Reference proteome</keyword>
<dbReference type="Proteomes" id="UP001363151">
    <property type="component" value="Unassembled WGS sequence"/>
</dbReference>
<proteinExistence type="predicted"/>
<sequence length="331" mass="34520">MEALMCVSSEHSLSDFMSSGLFCEVDPARKLTFETVDVFTDEKFKGGNPLAVVFGAEGCSTETLQRIAREFNYAEIAFVLPPEDPTKTARVRIFTPLEEYPFAGHPNVGTACVLARRGVAFGRPVGDALVFEEAAGDVSVEIARNGNGQVAGSTIAAPEPFAAGRTFEPADVAACLGLPADAVDASLHAPLVASVGLPFVFVRLSTLYALRSATPDVAAWRAALAGTNGMVHAYAKVGDNSYRARNFCPLEDAAEDAATGSANAALLGLLATCEPGFPDEGTVSILVVQGVEMGRPSSVFAHCDRSKGETTAIRVGGDVVGPVFSGEINLG</sequence>
<accession>A0ABR1G9R5</accession>
<evidence type="ECO:0000313" key="1">
    <source>
        <dbReference type="EMBL" id="KAK7250062.1"/>
    </source>
</evidence>
<reference evidence="1 2" key="1">
    <citation type="submission" date="2024-03" db="EMBL/GenBank/DDBJ databases">
        <title>Aureococcus anophagefferens CCMP1851 and Kratosvirus quantuckense: Draft genome of a second virus-susceptible host strain in the model system.</title>
        <authorList>
            <person name="Chase E."/>
            <person name="Truchon A.R."/>
            <person name="Schepens W."/>
            <person name="Wilhelm S.W."/>
        </authorList>
    </citation>
    <scope>NUCLEOTIDE SEQUENCE [LARGE SCALE GENOMIC DNA]</scope>
    <source>
        <strain evidence="1 2">CCMP1851</strain>
    </source>
</reference>
<dbReference type="PANTHER" id="PTHR13774:SF32">
    <property type="entry name" value="ANTISENSE-ENHANCING SEQUENCE 1"/>
    <property type="match status" value="1"/>
</dbReference>
<dbReference type="Pfam" id="PF02567">
    <property type="entry name" value="PhzC-PhzF"/>
    <property type="match status" value="1"/>
</dbReference>
<dbReference type="PANTHER" id="PTHR13774">
    <property type="entry name" value="PHENAZINE BIOSYNTHESIS PROTEIN"/>
    <property type="match status" value="1"/>
</dbReference>
<comment type="caution">
    <text evidence="1">The sequence shown here is derived from an EMBL/GenBank/DDBJ whole genome shotgun (WGS) entry which is preliminary data.</text>
</comment>
<protein>
    <submittedName>
        <fullName evidence="1">PhzF-like protein</fullName>
    </submittedName>
</protein>
<dbReference type="NCBIfam" id="TIGR00654">
    <property type="entry name" value="PhzF_family"/>
    <property type="match status" value="1"/>
</dbReference>